<dbReference type="GO" id="GO:0006351">
    <property type="term" value="P:DNA-templated transcription"/>
    <property type="evidence" value="ECO:0007669"/>
    <property type="project" value="InterPro"/>
</dbReference>
<dbReference type="InterPro" id="IPR007219">
    <property type="entry name" value="XnlR_reg_dom"/>
</dbReference>
<dbReference type="SMART" id="SM00906">
    <property type="entry name" value="Fungal_trans"/>
    <property type="match status" value="1"/>
</dbReference>
<keyword evidence="3" id="KW-0472">Membrane</keyword>
<feature type="transmembrane region" description="Helical" evidence="3">
    <location>
        <begin position="500"/>
        <end position="521"/>
    </location>
</feature>
<keyword evidence="1" id="KW-0539">Nucleus</keyword>
<feature type="region of interest" description="Disordered" evidence="2">
    <location>
        <begin position="1"/>
        <end position="88"/>
    </location>
</feature>
<reference evidence="5" key="1">
    <citation type="submission" date="2023-01" db="EMBL/GenBank/DDBJ databases">
        <authorList>
            <person name="Piombo E."/>
        </authorList>
    </citation>
    <scope>NUCLEOTIDE SEQUENCE</scope>
</reference>
<evidence type="ECO:0000256" key="1">
    <source>
        <dbReference type="ARBA" id="ARBA00023242"/>
    </source>
</evidence>
<evidence type="ECO:0000256" key="3">
    <source>
        <dbReference type="SAM" id="Phobius"/>
    </source>
</evidence>
<dbReference type="Pfam" id="PF04082">
    <property type="entry name" value="Fungal_trans"/>
    <property type="match status" value="1"/>
</dbReference>
<evidence type="ECO:0000313" key="6">
    <source>
        <dbReference type="Proteomes" id="UP001160390"/>
    </source>
</evidence>
<sequence length="664" mass="73326">MAGSSVSQPQTEASESPASNVPSRSSDQVVYQNDLDGRSPASAPSRTGDDSVAAQEAHQSSPAEGVNGVRNGGQNTGQNTSYVDSEGHSSLSAHSSFAVDFMNKVVSLDQGGNMSSDTHGLLETLSHMVETVQKQHRSPGNCLPSGSVVTVSSEEKHGMPPIEVAVEVIGKAKDCLAILMLVVLMTMRADLLNERSESWPGIGGQDDVATDCTLLCARNIESSLAALPLFVQRSHRMVLALTLTVSSPISHYCYILCMILISWYQAIYSMEISKPSLAWTLIVWAQQTSHQLGFHQRQTGTDIALGAPNHFGLLFWVIYFFEKILSLRLGRSSTIPDVDISIPLPGGEGVPPIPGMRYCQLQVKLARLTGRIYTELYSHQALLFDQETKRRKVNDLSQEAKNIQQEAIANNVSNPGSNLVNRRLLQNIHNRQNKWKDFLDFISASDEVLYLSILTLIHRVSPPTHEFEQSFTEECLLHARAALQRHNEVDISQAPLLLTYMNWTLVFLPFIPFFVLFCHVIQKRDRNDLARLKAFVGSISPASEHSRFASHHRLFKAFYNAAEGYLRPKDSLEPPQQQDSELEQQIETCFSTVGIQASNHADQDLQVAGISSPGQLFPTSLPNGAALQGAGDGFIDGWADGWAPNLNWFAMNQQMMDWIPPSHH</sequence>
<keyword evidence="6" id="KW-1185">Reference proteome</keyword>
<dbReference type="Proteomes" id="UP001160390">
    <property type="component" value="Unassembled WGS sequence"/>
</dbReference>
<dbReference type="InterPro" id="IPR050987">
    <property type="entry name" value="AtrR-like"/>
</dbReference>
<organism evidence="5 6">
    <name type="scientific">Clonostachys chloroleuca</name>
    <dbReference type="NCBI Taxonomy" id="1926264"/>
    <lineage>
        <taxon>Eukaryota</taxon>
        <taxon>Fungi</taxon>
        <taxon>Dikarya</taxon>
        <taxon>Ascomycota</taxon>
        <taxon>Pezizomycotina</taxon>
        <taxon>Sordariomycetes</taxon>
        <taxon>Hypocreomycetidae</taxon>
        <taxon>Hypocreales</taxon>
        <taxon>Bionectriaceae</taxon>
        <taxon>Clonostachys</taxon>
    </lineage>
</organism>
<dbReference type="PANTHER" id="PTHR46910:SF5">
    <property type="entry name" value="ZN(II)2CYS6 TRANSCRIPTION FACTOR (EUROFUNG)"/>
    <property type="match status" value="1"/>
</dbReference>
<dbReference type="CDD" id="cd12148">
    <property type="entry name" value="fungal_TF_MHR"/>
    <property type="match status" value="1"/>
</dbReference>
<accession>A0AA35LPZ9</accession>
<evidence type="ECO:0000313" key="5">
    <source>
        <dbReference type="EMBL" id="CAI6019999.1"/>
    </source>
</evidence>
<keyword evidence="3" id="KW-1133">Transmembrane helix</keyword>
<dbReference type="GO" id="GO:0008270">
    <property type="term" value="F:zinc ion binding"/>
    <property type="evidence" value="ECO:0007669"/>
    <property type="project" value="InterPro"/>
</dbReference>
<protein>
    <recommendedName>
        <fullName evidence="4">Xylanolytic transcriptional activator regulatory domain-containing protein</fullName>
    </recommendedName>
</protein>
<dbReference type="GO" id="GO:0003677">
    <property type="term" value="F:DNA binding"/>
    <property type="evidence" value="ECO:0007669"/>
    <property type="project" value="InterPro"/>
</dbReference>
<name>A0AA35LPZ9_9HYPO</name>
<feature type="compositionally biased region" description="Polar residues" evidence="2">
    <location>
        <begin position="1"/>
        <end position="31"/>
    </location>
</feature>
<keyword evidence="3" id="KW-0812">Transmembrane</keyword>
<gene>
    <name evidence="5" type="ORF">CCHLO57077_00013330</name>
</gene>
<dbReference type="GO" id="GO:0003700">
    <property type="term" value="F:DNA-binding transcription factor activity"/>
    <property type="evidence" value="ECO:0007669"/>
    <property type="project" value="InterPro"/>
</dbReference>
<evidence type="ECO:0000259" key="4">
    <source>
        <dbReference type="SMART" id="SM00906"/>
    </source>
</evidence>
<evidence type="ECO:0000256" key="2">
    <source>
        <dbReference type="SAM" id="MobiDB-lite"/>
    </source>
</evidence>
<dbReference type="PANTHER" id="PTHR46910">
    <property type="entry name" value="TRANSCRIPTION FACTOR PDR1"/>
    <property type="match status" value="1"/>
</dbReference>
<proteinExistence type="predicted"/>
<feature type="domain" description="Xylanolytic transcriptional activator regulatory" evidence="4">
    <location>
        <begin position="278"/>
        <end position="351"/>
    </location>
</feature>
<dbReference type="EMBL" id="CABFNP030000459">
    <property type="protein sequence ID" value="CAI6019999.1"/>
    <property type="molecule type" value="Genomic_DNA"/>
</dbReference>
<comment type="caution">
    <text evidence="5">The sequence shown here is derived from an EMBL/GenBank/DDBJ whole genome shotgun (WGS) entry which is preliminary data.</text>
</comment>
<dbReference type="AlphaFoldDB" id="A0AA35LPZ9"/>